<feature type="compositionally biased region" description="Pro residues" evidence="3">
    <location>
        <begin position="820"/>
        <end position="829"/>
    </location>
</feature>
<dbReference type="InterPro" id="IPR043988">
    <property type="entry name" value="CCZ1/INTU_longin_2"/>
</dbReference>
<feature type="compositionally biased region" description="Low complexity" evidence="3">
    <location>
        <begin position="1153"/>
        <end position="1173"/>
    </location>
</feature>
<evidence type="ECO:0008006" key="9">
    <source>
        <dbReference type="Google" id="ProtNLM"/>
    </source>
</evidence>
<feature type="compositionally biased region" description="Low complexity" evidence="3">
    <location>
        <begin position="848"/>
        <end position="865"/>
    </location>
</feature>
<feature type="region of interest" description="Disordered" evidence="3">
    <location>
        <begin position="691"/>
        <end position="733"/>
    </location>
</feature>
<evidence type="ECO:0000259" key="6">
    <source>
        <dbReference type="Pfam" id="PF19033"/>
    </source>
</evidence>
<dbReference type="InterPro" id="IPR043987">
    <property type="entry name" value="CCZ1/INTU/HSP4_longin_1"/>
</dbReference>
<evidence type="ECO:0000259" key="5">
    <source>
        <dbReference type="Pfam" id="PF19032"/>
    </source>
</evidence>
<feature type="compositionally biased region" description="Polar residues" evidence="3">
    <location>
        <begin position="796"/>
        <end position="813"/>
    </location>
</feature>
<comment type="caution">
    <text evidence="7">The sequence shown here is derived from an EMBL/GenBank/DDBJ whole genome shotgun (WGS) entry which is preliminary data.</text>
</comment>
<dbReference type="PANTHER" id="PTHR13056">
    <property type="entry name" value="VACUOLAR FUSION PROTEIN CCZ1 HOMOLOG-RELATED"/>
    <property type="match status" value="1"/>
</dbReference>
<feature type="compositionally biased region" description="Polar residues" evidence="3">
    <location>
        <begin position="612"/>
        <end position="622"/>
    </location>
</feature>
<feature type="region of interest" description="Disordered" evidence="3">
    <location>
        <begin position="775"/>
        <end position="895"/>
    </location>
</feature>
<evidence type="ECO:0000256" key="3">
    <source>
        <dbReference type="SAM" id="MobiDB-lite"/>
    </source>
</evidence>
<reference evidence="7" key="1">
    <citation type="submission" date="2023-08" db="EMBL/GenBank/DDBJ databases">
        <title>Pelteobagrus vachellii genome.</title>
        <authorList>
            <person name="Liu H."/>
        </authorList>
    </citation>
    <scope>NUCLEOTIDE SEQUENCE</scope>
    <source>
        <strain evidence="7">PRFRI_2022a</strain>
        <tissue evidence="7">Muscle</tissue>
    </source>
</reference>
<dbReference type="GO" id="GO:0016192">
    <property type="term" value="P:vesicle-mediated transport"/>
    <property type="evidence" value="ECO:0007669"/>
    <property type="project" value="InterPro"/>
</dbReference>
<feature type="compositionally biased region" description="Basic and acidic residues" evidence="3">
    <location>
        <begin position="500"/>
        <end position="514"/>
    </location>
</feature>
<dbReference type="Pfam" id="PF19033">
    <property type="entry name" value="Intu_longin_3"/>
    <property type="match status" value="1"/>
</dbReference>
<feature type="domain" description="CCZ1/INTU second Longin" evidence="5">
    <location>
        <begin position="216"/>
        <end position="342"/>
    </location>
</feature>
<feature type="region of interest" description="Disordered" evidence="3">
    <location>
        <begin position="1153"/>
        <end position="1221"/>
    </location>
</feature>
<feature type="region of interest" description="Disordered" evidence="3">
    <location>
        <begin position="1013"/>
        <end position="1032"/>
    </location>
</feature>
<organism evidence="7 8">
    <name type="scientific">Tachysurus vachellii</name>
    <name type="common">Darkbarbel catfish</name>
    <name type="synonym">Pelteobagrus vachellii</name>
    <dbReference type="NCBI Taxonomy" id="175792"/>
    <lineage>
        <taxon>Eukaryota</taxon>
        <taxon>Metazoa</taxon>
        <taxon>Chordata</taxon>
        <taxon>Craniata</taxon>
        <taxon>Vertebrata</taxon>
        <taxon>Euteleostomi</taxon>
        <taxon>Actinopterygii</taxon>
        <taxon>Neopterygii</taxon>
        <taxon>Teleostei</taxon>
        <taxon>Ostariophysi</taxon>
        <taxon>Siluriformes</taxon>
        <taxon>Bagridae</taxon>
        <taxon>Tachysurus</taxon>
    </lineage>
</organism>
<feature type="region of interest" description="Disordered" evidence="3">
    <location>
        <begin position="492"/>
        <end position="514"/>
    </location>
</feature>
<keyword evidence="8" id="KW-1185">Reference proteome</keyword>
<dbReference type="GO" id="GO:0023052">
    <property type="term" value="P:signaling"/>
    <property type="evidence" value="ECO:0007669"/>
    <property type="project" value="InterPro"/>
</dbReference>
<feature type="region of interest" description="Disordered" evidence="3">
    <location>
        <begin position="529"/>
        <end position="583"/>
    </location>
</feature>
<dbReference type="GO" id="GO:0035658">
    <property type="term" value="C:Mon1-Ccz1 complex"/>
    <property type="evidence" value="ECO:0007669"/>
    <property type="project" value="InterPro"/>
</dbReference>
<dbReference type="InterPro" id="IPR005026">
    <property type="entry name" value="SAPAP"/>
</dbReference>
<feature type="compositionally biased region" description="Low complexity" evidence="3">
    <location>
        <begin position="873"/>
        <end position="893"/>
    </location>
</feature>
<dbReference type="Pfam" id="PF03359">
    <property type="entry name" value="GKAP"/>
    <property type="match status" value="1"/>
</dbReference>
<proteinExistence type="inferred from homology"/>
<evidence type="ECO:0000313" key="8">
    <source>
        <dbReference type="Proteomes" id="UP001187315"/>
    </source>
</evidence>
<protein>
    <recommendedName>
        <fullName evidence="9">Disks large-associated protein 5</fullName>
    </recommendedName>
</protein>
<dbReference type="InterPro" id="IPR043989">
    <property type="entry name" value="CCZ1/INTU/HSP4_longin_3"/>
</dbReference>
<evidence type="ECO:0000313" key="7">
    <source>
        <dbReference type="EMBL" id="KAK2866286.1"/>
    </source>
</evidence>
<evidence type="ECO:0000256" key="1">
    <source>
        <dbReference type="ARBA" id="ARBA00005352"/>
    </source>
</evidence>
<gene>
    <name evidence="7" type="ORF">Q7C36_002342</name>
</gene>
<dbReference type="InterPro" id="IPR013176">
    <property type="entry name" value="Ccz1"/>
</dbReference>
<dbReference type="Pfam" id="PF19031">
    <property type="entry name" value="Intu_longin_1"/>
    <property type="match status" value="1"/>
</dbReference>
<evidence type="ECO:0000259" key="4">
    <source>
        <dbReference type="Pfam" id="PF19031"/>
    </source>
</evidence>
<feature type="domain" description="CCZ1/INTU/HSP4 first Longin" evidence="4">
    <location>
        <begin position="20"/>
        <end position="146"/>
    </location>
</feature>
<accession>A0AA88TGW3</accession>
<dbReference type="EMBL" id="JAVHJS010000002">
    <property type="protein sequence ID" value="KAK2866286.1"/>
    <property type="molecule type" value="Genomic_DNA"/>
</dbReference>
<feature type="domain" description="CCZ1/INTU/HPS4 third Longin" evidence="6">
    <location>
        <begin position="368"/>
        <end position="466"/>
    </location>
</feature>
<name>A0AA88TGW3_TACVA</name>
<sequence length="1490" mass="164972">MISPRMASGMQEKQYSLSLLSFFIYNPKFGPREGEEEKKILFYHPCEVEKNEKIRNVGLCEAIVQFTRTFCHTKPAKSLHTQKNRQFFHEPEENFWMVMVVRNPMVEKPNKDGTPATIEYQEEEILDSVYGAVLQQCYSMYKLFNGTFSRAFEAGGVELLTQKLEKFFYRYIQTLHLQSCDLLDVFGGISFFPLDKMTYLKIQSFVNRVEESLSLIKYTAFLYNDQLIWSGLEQDDMRILYKYLTTSLFPRHTEPELAGRDSPLRLEVTGNLLHYGRFLTGPANLKDPDAKFRFPRIFVKTGNSYEELHLIVYKAMSAAVCFMINASLEVTREFCEQLDALVGPQLTLLASDICEQYNINRRISGPEKEPQFKFIYFNHMNLAEKSTIHMRKTASVSLTSVHPDLMKILGDINSDFARIDADEEIIVKAMTDYWVVGKKSDQRELYVILNQKNANLIEVNEEVKRLSTSYSMDSRFAHLYKRDSSVSMIRVKMSRRRSQSQKENREKMQNLRRPLDQLQELELSLDASHLEKSRSLPSQDTGCKDKVDKNNSAVEERRKMLARFKENKALQKEKERREKEKKGTFKVGLYRPQPLGYLPLNPVIPTAKKTTESLQSTRVTRSMKQHLQPKPAEKQPAPKKAEPPVTRANKSSVPAIAKGRIATVEPVVRCPTTRSAAKTVTAALTANSVAKPAADLRPPKTKAASRQPAAPSSGRGKAMQGHTDTLAAEKKENKVADEVVAAVNPPGPKEEKITEDTKVTPVSFAPQGFVFQAPSGLRTFQPTPLSPRSADAFLSPSFSVEPQMEPTNPISPTSDFSSGPPLPSPPPCMSKPCPASVSTPAPSPEFNPTTSALPTASSVTSSSLSCPPPASPSPALVSSILPSSSSPSSATSEPQHDVPYFRAVMASETERLTGLSEFWELRFEDSSIPEEMRDRMRTAVGQARLLIKERFGQFSGLVDDCDFGRGEKITTCTDLQGFWDMVYFQVEDVDKKFNALKEAEARGWQEEIKPVTRQKKVVKQKPPAAGGKLGAGAGASAAAKSRLAAVKAAMKAKQAAAKTAETSDKVQDELTPASNAPANTLPVQTVVFHGGFFQVESPIKVVDAVRRSSRLNAATFTQCSPHGYKFSTPGKLKRSAVVTHPSPLPCIFTPSKSGFTASPSSSPAAKAHTTATPVCTPKQHADPLPSSPKPIHISPGQDGSVPYPSPKGVSDTQLSHPDHHTSISNIQSDLMITPEDDHMYQTADIKPHNSPCHTGELPLQLPAHSVNSTEPEGSVQQSSMTALSHEQTEGTVIAEVDMFHSDSQAHAMSFTHSPSACKTTPQAVSMESCVSVPCSPSVMSTTPQQVQVSPAPSGKIDICVNERSNSADCKVTENQDSETIPDLDFERYLQPTARCSLSPVQSMAVERFSLGLEDAEMESPQAHHAEEPVQDAQMTPTGTLAFPRIAPLLVTPWTEEMIANQLLFTPEQRERVRQSVCEHDLMMFTPPEDI</sequence>
<dbReference type="Proteomes" id="UP001187315">
    <property type="component" value="Unassembled WGS sequence"/>
</dbReference>
<comment type="similarity">
    <text evidence="1">Belongs to the CCZ1 family.</text>
</comment>
<dbReference type="Pfam" id="PF19032">
    <property type="entry name" value="Intu_longin_2"/>
    <property type="match status" value="1"/>
</dbReference>
<dbReference type="PANTHER" id="PTHR13056:SF0">
    <property type="entry name" value="VACUOLAR FUSION PROTEIN CCZ1 HOMOLOG-RELATED"/>
    <property type="match status" value="1"/>
</dbReference>
<feature type="region of interest" description="Disordered" evidence="3">
    <location>
        <begin position="610"/>
        <end position="651"/>
    </location>
</feature>
<feature type="compositionally biased region" description="Basic and acidic residues" evidence="3">
    <location>
        <begin position="542"/>
        <end position="583"/>
    </location>
</feature>
<comment type="similarity">
    <text evidence="2">Belongs to the SAPAP family.</text>
</comment>
<evidence type="ECO:0000256" key="2">
    <source>
        <dbReference type="ARBA" id="ARBA00008839"/>
    </source>
</evidence>